<gene>
    <name evidence="10" type="ORF">LZA78_02315</name>
</gene>
<dbReference type="Proteomes" id="UP001521181">
    <property type="component" value="Unassembled WGS sequence"/>
</dbReference>
<evidence type="ECO:0000256" key="4">
    <source>
        <dbReference type="ARBA" id="ARBA00022692"/>
    </source>
</evidence>
<evidence type="ECO:0000256" key="6">
    <source>
        <dbReference type="ARBA" id="ARBA00023136"/>
    </source>
</evidence>
<keyword evidence="6 9" id="KW-0472">Membrane</keyword>
<dbReference type="RefSeq" id="WP_233675329.1">
    <property type="nucleotide sequence ID" value="NZ_JAJUOS010000001.1"/>
</dbReference>
<protein>
    <submittedName>
        <fullName evidence="10">SMR family transporter</fullName>
    </submittedName>
</protein>
<evidence type="ECO:0000313" key="10">
    <source>
        <dbReference type="EMBL" id="MCE5972326.1"/>
    </source>
</evidence>
<evidence type="ECO:0000256" key="1">
    <source>
        <dbReference type="ARBA" id="ARBA00004651"/>
    </source>
</evidence>
<evidence type="ECO:0000256" key="8">
    <source>
        <dbReference type="RuleBase" id="RU003942"/>
    </source>
</evidence>
<dbReference type="Gene3D" id="1.10.3730.20">
    <property type="match status" value="1"/>
</dbReference>
<reference evidence="10 11" key="1">
    <citation type="submission" date="2021-12" db="EMBL/GenBank/DDBJ databases">
        <title>Sinirhodobacter sp. WL0062 is a bacterium isolated from seawater.</title>
        <authorList>
            <person name="Wang L."/>
            <person name="He W."/>
            <person name="Zhang D.-F."/>
        </authorList>
    </citation>
    <scope>NUCLEOTIDE SEQUENCE [LARGE SCALE GENOMIC DNA]</scope>
    <source>
        <strain evidence="10 11">WL0062</strain>
    </source>
</reference>
<evidence type="ECO:0000256" key="7">
    <source>
        <dbReference type="ARBA" id="ARBA00038032"/>
    </source>
</evidence>
<accession>A0ABS8YV52</accession>
<feature type="transmembrane region" description="Helical" evidence="9">
    <location>
        <begin position="33"/>
        <end position="51"/>
    </location>
</feature>
<comment type="subcellular location">
    <subcellularLocation>
        <location evidence="1 8">Cell membrane</location>
        <topology evidence="1 8">Multi-pass membrane protein</topology>
    </subcellularLocation>
</comment>
<keyword evidence="5 9" id="KW-1133">Transmembrane helix</keyword>
<evidence type="ECO:0000256" key="2">
    <source>
        <dbReference type="ARBA" id="ARBA00022448"/>
    </source>
</evidence>
<organism evidence="10 11">
    <name type="scientific">Rhodobacter flavimaris</name>
    <dbReference type="NCBI Taxonomy" id="2907145"/>
    <lineage>
        <taxon>Bacteria</taxon>
        <taxon>Pseudomonadati</taxon>
        <taxon>Pseudomonadota</taxon>
        <taxon>Alphaproteobacteria</taxon>
        <taxon>Rhodobacterales</taxon>
        <taxon>Rhodobacter group</taxon>
        <taxon>Rhodobacter</taxon>
    </lineage>
</organism>
<dbReference type="EMBL" id="JAJUOS010000001">
    <property type="protein sequence ID" value="MCE5972326.1"/>
    <property type="molecule type" value="Genomic_DNA"/>
</dbReference>
<dbReference type="PANTHER" id="PTHR30561:SF1">
    <property type="entry name" value="MULTIDRUG TRANSPORTER EMRE"/>
    <property type="match status" value="1"/>
</dbReference>
<keyword evidence="11" id="KW-1185">Reference proteome</keyword>
<evidence type="ECO:0000256" key="5">
    <source>
        <dbReference type="ARBA" id="ARBA00022989"/>
    </source>
</evidence>
<sequence>MQTYLYLLIAVVFETFGSSCLQASQQFTRFWPSVGVIVGFGAAFWFFTLVLKVLPLGVTYALWSGIGMVLIALSGWVLFGQKLDLAATFGIGLIIAGIVVINLFSNSSTH</sequence>
<comment type="similarity">
    <text evidence="7 8">Belongs to the drug/metabolite transporter (DMT) superfamily. Small multidrug resistance (SMR) (TC 2.A.7.1) family.</text>
</comment>
<dbReference type="PANTHER" id="PTHR30561">
    <property type="entry name" value="SMR FAMILY PROTON-DEPENDENT DRUG EFFLUX TRANSPORTER SUGE"/>
    <property type="match status" value="1"/>
</dbReference>
<feature type="transmembrane region" description="Helical" evidence="9">
    <location>
        <begin position="85"/>
        <end position="104"/>
    </location>
</feature>
<keyword evidence="2" id="KW-0813">Transport</keyword>
<evidence type="ECO:0000256" key="3">
    <source>
        <dbReference type="ARBA" id="ARBA00022475"/>
    </source>
</evidence>
<dbReference type="InterPro" id="IPR037185">
    <property type="entry name" value="EmrE-like"/>
</dbReference>
<dbReference type="Pfam" id="PF00893">
    <property type="entry name" value="Multi_Drug_Res"/>
    <property type="match status" value="1"/>
</dbReference>
<name>A0ABS8YV52_9RHOB</name>
<evidence type="ECO:0000256" key="9">
    <source>
        <dbReference type="SAM" id="Phobius"/>
    </source>
</evidence>
<dbReference type="SUPFAM" id="SSF103481">
    <property type="entry name" value="Multidrug resistance efflux transporter EmrE"/>
    <property type="match status" value="1"/>
</dbReference>
<comment type="caution">
    <text evidence="10">The sequence shown here is derived from an EMBL/GenBank/DDBJ whole genome shotgun (WGS) entry which is preliminary data.</text>
</comment>
<evidence type="ECO:0000313" key="11">
    <source>
        <dbReference type="Proteomes" id="UP001521181"/>
    </source>
</evidence>
<dbReference type="InterPro" id="IPR045324">
    <property type="entry name" value="Small_multidrug_res"/>
</dbReference>
<feature type="transmembrane region" description="Helical" evidence="9">
    <location>
        <begin position="58"/>
        <end position="79"/>
    </location>
</feature>
<keyword evidence="3" id="KW-1003">Cell membrane</keyword>
<keyword evidence="4 8" id="KW-0812">Transmembrane</keyword>
<dbReference type="InterPro" id="IPR000390">
    <property type="entry name" value="Small_drug/metabolite_transptr"/>
</dbReference>
<proteinExistence type="inferred from homology"/>